<dbReference type="Proteomes" id="UP000694888">
    <property type="component" value="Unplaced"/>
</dbReference>
<accession>A0ABM0JEY3</accession>
<dbReference type="SUPFAM" id="SSF54695">
    <property type="entry name" value="POZ domain"/>
    <property type="match status" value="1"/>
</dbReference>
<dbReference type="SMART" id="SM00225">
    <property type="entry name" value="BTB"/>
    <property type="match status" value="1"/>
</dbReference>
<sequence>MDGDAKVHNFPPVLELNVGGVYYTTSLSTLVKSQDHMLSAMFSGRHLVAKDKDGRYFIDADGTLFSHILRYLRSGDLPCSSMAPQVYKEAKYFGLEELQQHIEQMPVMMGKQARLQFQSRLAGFDEAIEQILATANKKQCIVSDEIVSFAVIAIHKDSQLVMNPAFDNDHRCFVNYPQDLNSADVVIGPWESDIEDVTDRVYLRAIARELESRGFTITFSKQGSCSYGIRNPDRIDCKKTVFKFIFHWHKFQ</sequence>
<name>A0ABM0JEY3_APLCA</name>
<dbReference type="RefSeq" id="XP_005092170.1">
    <property type="nucleotide sequence ID" value="XM_005092113.3"/>
</dbReference>
<evidence type="ECO:0000259" key="1">
    <source>
        <dbReference type="SMART" id="SM00225"/>
    </source>
</evidence>
<protein>
    <submittedName>
        <fullName evidence="3">BTB/POZ domain-containing protein KCTD7 isoform X1</fullName>
    </submittedName>
</protein>
<evidence type="ECO:0000313" key="3">
    <source>
        <dbReference type="RefSeq" id="XP_005092170.1"/>
    </source>
</evidence>
<dbReference type="InterPro" id="IPR057890">
    <property type="entry name" value="KCTD7/14_C"/>
</dbReference>
<reference evidence="3" key="1">
    <citation type="submission" date="2025-08" db="UniProtKB">
        <authorList>
            <consortium name="RefSeq"/>
        </authorList>
    </citation>
    <scope>IDENTIFICATION</scope>
</reference>
<proteinExistence type="predicted"/>
<gene>
    <name evidence="3" type="primary">LOC101854848</name>
</gene>
<dbReference type="Pfam" id="PF02214">
    <property type="entry name" value="BTB_2"/>
    <property type="match status" value="1"/>
</dbReference>
<dbReference type="InterPro" id="IPR011333">
    <property type="entry name" value="SKP1/BTB/POZ_sf"/>
</dbReference>
<dbReference type="GeneID" id="101854848"/>
<dbReference type="PANTHER" id="PTHR14499">
    <property type="entry name" value="POTASSIUM CHANNEL TETRAMERIZATION DOMAIN-CONTAINING"/>
    <property type="match status" value="1"/>
</dbReference>
<keyword evidence="2" id="KW-1185">Reference proteome</keyword>
<dbReference type="Pfam" id="PF25611">
    <property type="entry name" value="KCTD_C"/>
    <property type="match status" value="1"/>
</dbReference>
<evidence type="ECO:0000313" key="2">
    <source>
        <dbReference type="Proteomes" id="UP000694888"/>
    </source>
</evidence>
<dbReference type="InterPro" id="IPR000210">
    <property type="entry name" value="BTB/POZ_dom"/>
</dbReference>
<organism evidence="2 3">
    <name type="scientific">Aplysia californica</name>
    <name type="common">California sea hare</name>
    <dbReference type="NCBI Taxonomy" id="6500"/>
    <lineage>
        <taxon>Eukaryota</taxon>
        <taxon>Metazoa</taxon>
        <taxon>Spiralia</taxon>
        <taxon>Lophotrochozoa</taxon>
        <taxon>Mollusca</taxon>
        <taxon>Gastropoda</taxon>
        <taxon>Heterobranchia</taxon>
        <taxon>Euthyneura</taxon>
        <taxon>Tectipleura</taxon>
        <taxon>Aplysiida</taxon>
        <taxon>Aplysioidea</taxon>
        <taxon>Aplysiidae</taxon>
        <taxon>Aplysia</taxon>
    </lineage>
</organism>
<dbReference type="Gene3D" id="3.30.710.10">
    <property type="entry name" value="Potassium Channel Kv1.1, Chain A"/>
    <property type="match status" value="1"/>
</dbReference>
<feature type="domain" description="BTB" evidence="1">
    <location>
        <begin position="12"/>
        <end position="110"/>
    </location>
</feature>
<dbReference type="InterPro" id="IPR003131">
    <property type="entry name" value="T1-type_BTB"/>
</dbReference>
<dbReference type="PANTHER" id="PTHR14499:SF136">
    <property type="entry name" value="GH08630P"/>
    <property type="match status" value="1"/>
</dbReference>